<gene>
    <name evidence="2" type="ORF">GCM10007870_24040</name>
</gene>
<comment type="caution">
    <text evidence="2">The sequence shown here is derived from an EMBL/GenBank/DDBJ whole genome shotgun (WGS) entry which is preliminary data.</text>
</comment>
<feature type="compositionally biased region" description="Low complexity" evidence="1">
    <location>
        <begin position="29"/>
        <end position="44"/>
    </location>
</feature>
<keyword evidence="3" id="KW-1185">Reference proteome</keyword>
<feature type="compositionally biased region" description="Basic and acidic residues" evidence="1">
    <location>
        <begin position="1"/>
        <end position="27"/>
    </location>
</feature>
<evidence type="ECO:0000313" key="3">
    <source>
        <dbReference type="Proteomes" id="UP001156629"/>
    </source>
</evidence>
<proteinExistence type="predicted"/>
<dbReference type="Proteomes" id="UP001156629">
    <property type="component" value="Unassembled WGS sequence"/>
</dbReference>
<feature type="region of interest" description="Disordered" evidence="1">
    <location>
        <begin position="1"/>
        <end position="44"/>
    </location>
</feature>
<protein>
    <submittedName>
        <fullName evidence="2">Uncharacterized protein</fullName>
    </submittedName>
</protein>
<evidence type="ECO:0000313" key="2">
    <source>
        <dbReference type="EMBL" id="GLQ66819.1"/>
    </source>
</evidence>
<evidence type="ECO:0000256" key="1">
    <source>
        <dbReference type="SAM" id="MobiDB-lite"/>
    </source>
</evidence>
<dbReference type="EMBL" id="BSNV01000028">
    <property type="protein sequence ID" value="GLQ66819.1"/>
    <property type="molecule type" value="Genomic_DNA"/>
</dbReference>
<name>A0ABQ5WV13_9PROT</name>
<accession>A0ABQ5WV13</accession>
<sequence length="66" mass="7569">MEQHGPSRNCDRDGPDRRWQEWFENPDRANNNAAGQQGDQNGPGAVLRTILEKIWHLIAFGLKMKP</sequence>
<reference evidence="3" key="1">
    <citation type="journal article" date="2019" name="Int. J. Syst. Evol. Microbiol.">
        <title>The Global Catalogue of Microorganisms (GCM) 10K type strain sequencing project: providing services to taxonomists for standard genome sequencing and annotation.</title>
        <authorList>
            <consortium name="The Broad Institute Genomics Platform"/>
            <consortium name="The Broad Institute Genome Sequencing Center for Infectious Disease"/>
            <person name="Wu L."/>
            <person name="Ma J."/>
        </authorList>
    </citation>
    <scope>NUCLEOTIDE SEQUENCE [LARGE SCALE GENOMIC DNA]</scope>
    <source>
        <strain evidence="3">NBRC 3266</strain>
    </source>
</reference>
<organism evidence="2 3">
    <name type="scientific">Gluconobacter kondonii</name>
    <dbReference type="NCBI Taxonomy" id="941463"/>
    <lineage>
        <taxon>Bacteria</taxon>
        <taxon>Pseudomonadati</taxon>
        <taxon>Pseudomonadota</taxon>
        <taxon>Alphaproteobacteria</taxon>
        <taxon>Acetobacterales</taxon>
        <taxon>Acetobacteraceae</taxon>
        <taxon>Gluconobacter</taxon>
    </lineage>
</organism>